<name>A0A3B0UL44_9ZZZZ</name>
<gene>
    <name evidence="1" type="ORF">MNBD_CPR01-204</name>
</gene>
<proteinExistence type="predicted"/>
<dbReference type="EMBL" id="UOEV01000002">
    <property type="protein sequence ID" value="VAW31775.1"/>
    <property type="molecule type" value="Genomic_DNA"/>
</dbReference>
<accession>A0A3B0UL44</accession>
<evidence type="ECO:0000313" key="1">
    <source>
        <dbReference type="EMBL" id="VAW31775.1"/>
    </source>
</evidence>
<organism evidence="1">
    <name type="scientific">hydrothermal vent metagenome</name>
    <dbReference type="NCBI Taxonomy" id="652676"/>
    <lineage>
        <taxon>unclassified sequences</taxon>
        <taxon>metagenomes</taxon>
        <taxon>ecological metagenomes</taxon>
    </lineage>
</organism>
<sequence length="52" mass="5925">MKYGVIVAVTEISVLLYRGQPLIRSQNGYPDQDSFQNRFRKAGMSFEISSII</sequence>
<reference evidence="1" key="1">
    <citation type="submission" date="2018-06" db="EMBL/GenBank/DDBJ databases">
        <authorList>
            <person name="Zhirakovskaya E."/>
        </authorList>
    </citation>
    <scope>NUCLEOTIDE SEQUENCE</scope>
</reference>
<protein>
    <submittedName>
        <fullName evidence="1">Uncharacterized protein</fullName>
    </submittedName>
</protein>
<dbReference type="AlphaFoldDB" id="A0A3B0UL44"/>